<keyword evidence="2" id="KW-1185">Reference proteome</keyword>
<accession>A0A9E7IA22</accession>
<evidence type="ECO:0008006" key="3">
    <source>
        <dbReference type="Google" id="ProtNLM"/>
    </source>
</evidence>
<proteinExistence type="predicted"/>
<reference evidence="1" key="1">
    <citation type="submission" date="2022-05" db="EMBL/GenBank/DDBJ databases">
        <title>The Musa troglodytarum L. genome provides insights into the mechanism of non-climacteric behaviour and enrichment of carotenoids.</title>
        <authorList>
            <person name="Wang J."/>
        </authorList>
    </citation>
    <scope>NUCLEOTIDE SEQUENCE</scope>
    <source>
        <tissue evidence="1">Leaf</tissue>
    </source>
</reference>
<gene>
    <name evidence="1" type="ORF">MUK42_13796</name>
</gene>
<evidence type="ECO:0000313" key="1">
    <source>
        <dbReference type="EMBL" id="URE49180.1"/>
    </source>
</evidence>
<dbReference type="EMBL" id="CP097511">
    <property type="protein sequence ID" value="URE49180.1"/>
    <property type="molecule type" value="Genomic_DNA"/>
</dbReference>
<organism evidence="1 2">
    <name type="scientific">Musa troglodytarum</name>
    <name type="common">fe'i banana</name>
    <dbReference type="NCBI Taxonomy" id="320322"/>
    <lineage>
        <taxon>Eukaryota</taxon>
        <taxon>Viridiplantae</taxon>
        <taxon>Streptophyta</taxon>
        <taxon>Embryophyta</taxon>
        <taxon>Tracheophyta</taxon>
        <taxon>Spermatophyta</taxon>
        <taxon>Magnoliopsida</taxon>
        <taxon>Liliopsida</taxon>
        <taxon>Zingiberales</taxon>
        <taxon>Musaceae</taxon>
        <taxon>Musa</taxon>
    </lineage>
</organism>
<dbReference type="Proteomes" id="UP001055439">
    <property type="component" value="Chromosome 9"/>
</dbReference>
<name>A0A9E7IA22_9LILI</name>
<evidence type="ECO:0000313" key="2">
    <source>
        <dbReference type="Proteomes" id="UP001055439"/>
    </source>
</evidence>
<dbReference type="AlphaFoldDB" id="A0A9E7IA22"/>
<protein>
    <recommendedName>
        <fullName evidence="3">VWA domain-containing protein</fullName>
    </recommendedName>
</protein>
<sequence length="38" mass="4130">MVALKVKAPPIGSFAPLHTPIDLVMVLDLSQGMIREKL</sequence>